<evidence type="ECO:0000313" key="2">
    <source>
        <dbReference type="Proteomes" id="UP000221015"/>
    </source>
</evidence>
<evidence type="ECO:0000313" key="1">
    <source>
        <dbReference type="EMBL" id="PLK29781.1"/>
    </source>
</evidence>
<dbReference type="RefSeq" id="WP_097780768.1">
    <property type="nucleotide sequence ID" value="NZ_JAWHPT010000013.1"/>
</dbReference>
<dbReference type="AlphaFoldDB" id="A0A2J4JPK1"/>
<protein>
    <submittedName>
        <fullName evidence="1">Uncharacterized protein</fullName>
    </submittedName>
</protein>
<sequence length="361" mass="42622">MERLANYQQMVDPTMVWGAIKSNDAVRMDVSFTWKKEEWLIPAVFPIPGGLVVDVARKLPYYHLKNRLTIYEKHRNAGFHSPLERLMMDQYDPFHFHPMGHLLTGNDCIDEWRSERFIWNPLRMSPIASKEHYSARKLVEHYGFDLNTGWVIFRLYFKSELLSVHDQELTLMLEAPDEPVPGPILKIEEAGQHIVFQNPLTKKAEMITVTVLENGVIEHPFKKQGPVKYPANYVILHYRFHPEKKEQQYCLMDTWLTDEPIELEPSVESEQPHPEEAQLHDPRFSKVTLQDYVAENKNHAAYSSLTHYPRLSTEWQFVAIRKERKNVRVKLKRDWTEQRYCVRVNKEHSTVFADEDALRLI</sequence>
<gene>
    <name evidence="1" type="ORF">CGS50_006175</name>
</gene>
<name>A0A2J4JPK1_9FIRM</name>
<reference evidence="1 2" key="1">
    <citation type="journal article" date="2017" name="Front. Microbiol.">
        <title>New Insights into the Diversity of the Genus Faecalibacterium.</title>
        <authorList>
            <person name="Benevides L."/>
            <person name="Burman S."/>
            <person name="Martin R."/>
            <person name="Robert V."/>
            <person name="Thomas M."/>
            <person name="Miquel S."/>
            <person name="Chain F."/>
            <person name="Sokol H."/>
            <person name="Bermudez-Humaran L.G."/>
            <person name="Morrison M."/>
            <person name="Langella P."/>
            <person name="Azevedo V.A."/>
            <person name="Chatel J.M."/>
            <person name="Soares S."/>
        </authorList>
    </citation>
    <scope>NUCLEOTIDE SEQUENCE [LARGE SCALE GENOMIC DNA]</scope>
    <source>
        <strain evidence="1 2">CNCM I 4542</strain>
    </source>
</reference>
<organism evidence="1 2">
    <name type="scientific">Faecalibacterium prausnitzii</name>
    <dbReference type="NCBI Taxonomy" id="853"/>
    <lineage>
        <taxon>Bacteria</taxon>
        <taxon>Bacillati</taxon>
        <taxon>Bacillota</taxon>
        <taxon>Clostridia</taxon>
        <taxon>Eubacteriales</taxon>
        <taxon>Oscillospiraceae</taxon>
        <taxon>Faecalibacterium</taxon>
    </lineage>
</organism>
<dbReference type="EMBL" id="NMTS02000030">
    <property type="protein sequence ID" value="PLK29781.1"/>
    <property type="molecule type" value="Genomic_DNA"/>
</dbReference>
<proteinExistence type="predicted"/>
<dbReference type="Proteomes" id="UP000221015">
    <property type="component" value="Unassembled WGS sequence"/>
</dbReference>
<comment type="caution">
    <text evidence="1">The sequence shown here is derived from an EMBL/GenBank/DDBJ whole genome shotgun (WGS) entry which is preliminary data.</text>
</comment>
<accession>A0A2J4JPK1</accession>